<accession>A0A3G3BW75</accession>
<dbReference type="GO" id="GO:0016740">
    <property type="term" value="F:transferase activity"/>
    <property type="evidence" value="ECO:0007669"/>
    <property type="project" value="UniProtKB-KW"/>
</dbReference>
<reference evidence="1 2" key="1">
    <citation type="submission" date="2018-09" db="EMBL/GenBank/DDBJ databases">
        <title>Comparative Genomic Analysis of Eight Novel Haloalkaliphilic Bacteriophages from Lake Elmenteita, Kenya.</title>
        <authorList>
            <person name="Akhwale J.K."/>
        </authorList>
    </citation>
    <scope>NUCLEOTIDE SEQUENCE [LARGE SCALE GENOMIC DNA]</scope>
</reference>
<dbReference type="InterPro" id="IPR007710">
    <property type="entry name" value="Nucleoside_deoxyribTrfase"/>
</dbReference>
<gene>
    <name evidence="1" type="ORF">vBBcoS136_00207</name>
</gene>
<organism evidence="1 2">
    <name type="scientific">Bacillus phage vB_BcoS-136</name>
    <dbReference type="NCBI Taxonomy" id="2419619"/>
    <lineage>
        <taxon>Viruses</taxon>
        <taxon>Duplodnaviria</taxon>
        <taxon>Heunggongvirae</taxon>
        <taxon>Uroviricota</taxon>
        <taxon>Caudoviricetes</taxon>
        <taxon>Heleneionescovirinae</taxon>
        <taxon>Kenyattavirus</taxon>
        <taxon>Kenyattavirus kv136</taxon>
    </lineage>
</organism>
<evidence type="ECO:0000313" key="2">
    <source>
        <dbReference type="Proteomes" id="UP000274199"/>
    </source>
</evidence>
<dbReference type="Gene3D" id="3.40.50.450">
    <property type="match status" value="1"/>
</dbReference>
<sequence length="164" mass="18494">MKAYLANGLFSEADRMYNDYLAKLLRAEFKDLDLFVPQESGEINDKNAYADSLMIADWDTNKLLESDFLIAVLDGIEIDSGVSAEIGIFSTTGKPVIGLYTDVRQFGRDNKNKIEALIKDGTENQFMYRNLFTIGKVKENGVVVSDTNSLVNKVKQIMDKEKFE</sequence>
<keyword evidence="1" id="KW-0808">Transferase</keyword>
<proteinExistence type="predicted"/>
<dbReference type="Pfam" id="PF05014">
    <property type="entry name" value="Nuc_deoxyrib_tr"/>
    <property type="match status" value="1"/>
</dbReference>
<dbReference type="SUPFAM" id="SSF52309">
    <property type="entry name" value="N-(deoxy)ribosyltransferase-like"/>
    <property type="match status" value="1"/>
</dbReference>
<dbReference type="EMBL" id="MH884508">
    <property type="protein sequence ID" value="AYP68321.1"/>
    <property type="molecule type" value="Genomic_DNA"/>
</dbReference>
<evidence type="ECO:0000313" key="1">
    <source>
        <dbReference type="EMBL" id="AYP68321.1"/>
    </source>
</evidence>
<dbReference type="Proteomes" id="UP000274199">
    <property type="component" value="Segment"/>
</dbReference>
<keyword evidence="2" id="KW-1185">Reference proteome</keyword>
<protein>
    <submittedName>
        <fullName evidence="1">Nucleoside 2-deoxyribosyltransferase</fullName>
    </submittedName>
</protein>
<name>A0A3G3BW75_9CAUD</name>